<name>A0A5N3X716_MUNRE</name>
<dbReference type="Proteomes" id="UP000326062">
    <property type="component" value="Chromosome 13"/>
</dbReference>
<proteinExistence type="predicted"/>
<evidence type="ECO:0008006" key="3">
    <source>
        <dbReference type="Google" id="ProtNLM"/>
    </source>
</evidence>
<reference evidence="1 2" key="1">
    <citation type="submission" date="2019-06" db="EMBL/GenBank/DDBJ databases">
        <title>Discovery of a novel chromosome fission-fusion reversal in muntjac.</title>
        <authorList>
            <person name="Mudd A.B."/>
            <person name="Bredeson J.V."/>
            <person name="Baum R."/>
            <person name="Hockemeyer D."/>
            <person name="Rokhsar D.S."/>
        </authorList>
    </citation>
    <scope>NUCLEOTIDE SEQUENCE [LARGE SCALE GENOMIC DNA]</scope>
    <source>
        <strain evidence="1">UCam_UCB_Mr</strain>
        <tissue evidence="1">Fibroblast cell line</tissue>
    </source>
</reference>
<gene>
    <name evidence="1" type="ORF">FD755_018498</name>
</gene>
<feature type="non-terminal residue" evidence="1">
    <location>
        <position position="1"/>
    </location>
</feature>
<evidence type="ECO:0000313" key="2">
    <source>
        <dbReference type="Proteomes" id="UP000326062"/>
    </source>
</evidence>
<sequence>PQNTNVQIICFLKEELQFERLTRELEAERQIVASQLERCKLGSETGSMSS</sequence>
<protein>
    <recommendedName>
        <fullName evidence="3">Plakophilin 4</fullName>
    </recommendedName>
</protein>
<dbReference type="AlphaFoldDB" id="A0A5N3X716"/>
<accession>A0A5N3X716</accession>
<keyword evidence="2" id="KW-1185">Reference proteome</keyword>
<feature type="non-terminal residue" evidence="1">
    <location>
        <position position="50"/>
    </location>
</feature>
<evidence type="ECO:0000313" key="1">
    <source>
        <dbReference type="EMBL" id="KAB0369505.1"/>
    </source>
</evidence>
<organism evidence="1 2">
    <name type="scientific">Muntiacus reevesi</name>
    <name type="common">Reeves' muntjac</name>
    <name type="synonym">Cervus reevesi</name>
    <dbReference type="NCBI Taxonomy" id="9886"/>
    <lineage>
        <taxon>Eukaryota</taxon>
        <taxon>Metazoa</taxon>
        <taxon>Chordata</taxon>
        <taxon>Craniata</taxon>
        <taxon>Vertebrata</taxon>
        <taxon>Euteleostomi</taxon>
        <taxon>Mammalia</taxon>
        <taxon>Eutheria</taxon>
        <taxon>Laurasiatheria</taxon>
        <taxon>Artiodactyla</taxon>
        <taxon>Ruminantia</taxon>
        <taxon>Pecora</taxon>
        <taxon>Cervidae</taxon>
        <taxon>Muntiacinae</taxon>
        <taxon>Muntiacus</taxon>
    </lineage>
</organism>
<comment type="caution">
    <text evidence="1">The sequence shown here is derived from an EMBL/GenBank/DDBJ whole genome shotgun (WGS) entry which is preliminary data.</text>
</comment>
<dbReference type="EMBL" id="VCEB01000015">
    <property type="protein sequence ID" value="KAB0369505.1"/>
    <property type="molecule type" value="Genomic_DNA"/>
</dbReference>